<dbReference type="SUPFAM" id="SSF49503">
    <property type="entry name" value="Cupredoxins"/>
    <property type="match status" value="1"/>
</dbReference>
<feature type="domain" description="Phytocyanin" evidence="11">
    <location>
        <begin position="27"/>
        <end position="128"/>
    </location>
</feature>
<dbReference type="GO" id="GO:0009055">
    <property type="term" value="F:electron transfer activity"/>
    <property type="evidence" value="ECO:0007669"/>
    <property type="project" value="InterPro"/>
</dbReference>
<name>A0A087GBS7_ARAAL</name>
<evidence type="ECO:0000256" key="1">
    <source>
        <dbReference type="ARBA" id="ARBA00004609"/>
    </source>
</evidence>
<dbReference type="OrthoDB" id="1926485at2759"/>
<keyword evidence="3" id="KW-0336">GPI-anchor</keyword>
<protein>
    <recommendedName>
        <fullName evidence="15">Phytocyanin domain-containing protein</fullName>
    </recommendedName>
</protein>
<gene>
    <name evidence="13" type="ordered locus">AALP_Aa8g369000</name>
</gene>
<dbReference type="InterPro" id="IPR039391">
    <property type="entry name" value="Phytocyanin-like"/>
</dbReference>
<dbReference type="CDD" id="cd11019">
    <property type="entry name" value="OsENODL1_like"/>
    <property type="match status" value="1"/>
</dbReference>
<accession>A0A087GBS7</accession>
<evidence type="ECO:0000256" key="10">
    <source>
        <dbReference type="ARBA" id="ARBA00037626"/>
    </source>
</evidence>
<evidence type="ECO:0000256" key="5">
    <source>
        <dbReference type="ARBA" id="ARBA00023136"/>
    </source>
</evidence>
<dbReference type="PROSITE" id="PS51485">
    <property type="entry name" value="PHYTOCYANIN"/>
    <property type="match status" value="1"/>
</dbReference>
<evidence type="ECO:0000256" key="3">
    <source>
        <dbReference type="ARBA" id="ARBA00022622"/>
    </source>
</evidence>
<dbReference type="PANTHER" id="PTHR33021">
    <property type="entry name" value="BLUE COPPER PROTEIN"/>
    <property type="match status" value="1"/>
</dbReference>
<keyword evidence="5" id="KW-0472">Membrane</keyword>
<dbReference type="GO" id="GO:0098552">
    <property type="term" value="C:side of membrane"/>
    <property type="evidence" value="ECO:0007669"/>
    <property type="project" value="UniProtKB-KW"/>
</dbReference>
<comment type="subcellular location">
    <subcellularLocation>
        <location evidence="1">Cell membrane</location>
        <topology evidence="1">Lipid-anchor</topology>
        <topology evidence="1">GPI-anchor</topology>
    </subcellularLocation>
</comment>
<dbReference type="Proteomes" id="UP000029120">
    <property type="component" value="Chromosome 8"/>
</dbReference>
<dbReference type="Gene3D" id="2.60.40.420">
    <property type="entry name" value="Cupredoxins - blue copper proteins"/>
    <property type="match status" value="1"/>
</dbReference>
<dbReference type="Gramene" id="KFK27329">
    <property type="protein sequence ID" value="KFK27329"/>
    <property type="gene ID" value="AALP_AA8G369000"/>
</dbReference>
<evidence type="ECO:0008006" key="15">
    <source>
        <dbReference type="Google" id="ProtNLM"/>
    </source>
</evidence>
<dbReference type="GO" id="GO:0003723">
    <property type="term" value="F:RNA binding"/>
    <property type="evidence" value="ECO:0007669"/>
    <property type="project" value="InterPro"/>
</dbReference>
<dbReference type="PROSITE" id="PS51499">
    <property type="entry name" value="APO"/>
    <property type="match status" value="2"/>
</dbReference>
<evidence type="ECO:0000256" key="4">
    <source>
        <dbReference type="ARBA" id="ARBA00022729"/>
    </source>
</evidence>
<evidence type="ECO:0000313" key="13">
    <source>
        <dbReference type="EMBL" id="KFK27329.1"/>
    </source>
</evidence>
<dbReference type="FunFam" id="2.60.40.420:FF:000034">
    <property type="entry name" value="Cupredoxin superfamily protein"/>
    <property type="match status" value="1"/>
</dbReference>
<evidence type="ECO:0000256" key="2">
    <source>
        <dbReference type="ARBA" id="ARBA00022475"/>
    </source>
</evidence>
<organism evidence="13 14">
    <name type="scientific">Arabis alpina</name>
    <name type="common">Alpine rock-cress</name>
    <dbReference type="NCBI Taxonomy" id="50452"/>
    <lineage>
        <taxon>Eukaryota</taxon>
        <taxon>Viridiplantae</taxon>
        <taxon>Streptophyta</taxon>
        <taxon>Embryophyta</taxon>
        <taxon>Tracheophyta</taxon>
        <taxon>Spermatophyta</taxon>
        <taxon>Magnoliopsida</taxon>
        <taxon>eudicotyledons</taxon>
        <taxon>Gunneridae</taxon>
        <taxon>Pentapetalae</taxon>
        <taxon>rosids</taxon>
        <taxon>malvids</taxon>
        <taxon>Brassicales</taxon>
        <taxon>Brassicaceae</taxon>
        <taxon>Arabideae</taxon>
        <taxon>Arabis</taxon>
    </lineage>
</organism>
<dbReference type="InterPro" id="IPR003245">
    <property type="entry name" value="Phytocyanin_dom"/>
</dbReference>
<evidence type="ECO:0000259" key="11">
    <source>
        <dbReference type="PROSITE" id="PS51485"/>
    </source>
</evidence>
<dbReference type="InterPro" id="IPR041846">
    <property type="entry name" value="ENL_dom"/>
</dbReference>
<evidence type="ECO:0000259" key="12">
    <source>
        <dbReference type="PROSITE" id="PS51499"/>
    </source>
</evidence>
<keyword evidence="6" id="KW-1015">Disulfide bond</keyword>
<dbReference type="AlphaFoldDB" id="A0A087GBS7"/>
<evidence type="ECO:0000256" key="9">
    <source>
        <dbReference type="ARBA" id="ARBA00035011"/>
    </source>
</evidence>
<comment type="function">
    <text evidence="10">May act as a carbohydrate transporter.</text>
</comment>
<dbReference type="EMBL" id="CM002876">
    <property type="protein sequence ID" value="KFK27329.1"/>
    <property type="molecule type" value="Genomic_DNA"/>
</dbReference>
<evidence type="ECO:0000256" key="8">
    <source>
        <dbReference type="ARBA" id="ARBA00023288"/>
    </source>
</evidence>
<keyword evidence="8" id="KW-0449">Lipoprotein</keyword>
<comment type="similarity">
    <text evidence="9">Belongs to the early nodulin-like (ENODL) family.</text>
</comment>
<feature type="domain" description="APO" evidence="12">
    <location>
        <begin position="534"/>
        <end position="619"/>
    </location>
</feature>
<reference evidence="14" key="1">
    <citation type="journal article" date="2015" name="Nat. Plants">
        <title>Genome expansion of Arabis alpina linked with retrotransposition and reduced symmetric DNA methylation.</title>
        <authorList>
            <person name="Willing E.M."/>
            <person name="Rawat V."/>
            <person name="Mandakova T."/>
            <person name="Maumus F."/>
            <person name="James G.V."/>
            <person name="Nordstroem K.J."/>
            <person name="Becker C."/>
            <person name="Warthmann N."/>
            <person name="Chica C."/>
            <person name="Szarzynska B."/>
            <person name="Zytnicki M."/>
            <person name="Albani M.C."/>
            <person name="Kiefer C."/>
            <person name="Bergonzi S."/>
            <person name="Castaings L."/>
            <person name="Mateos J.L."/>
            <person name="Berns M.C."/>
            <person name="Bujdoso N."/>
            <person name="Piofczyk T."/>
            <person name="de Lorenzo L."/>
            <person name="Barrero-Sicilia C."/>
            <person name="Mateos I."/>
            <person name="Piednoel M."/>
            <person name="Hagmann J."/>
            <person name="Chen-Min-Tao R."/>
            <person name="Iglesias-Fernandez R."/>
            <person name="Schuster S.C."/>
            <person name="Alonso-Blanco C."/>
            <person name="Roudier F."/>
            <person name="Carbonero P."/>
            <person name="Paz-Ares J."/>
            <person name="Davis S.J."/>
            <person name="Pecinka A."/>
            <person name="Quesneville H."/>
            <person name="Colot V."/>
            <person name="Lysak M.A."/>
            <person name="Weigel D."/>
            <person name="Coupland G."/>
            <person name="Schneeberger K."/>
        </authorList>
    </citation>
    <scope>NUCLEOTIDE SEQUENCE [LARGE SCALE GENOMIC DNA]</scope>
    <source>
        <strain evidence="14">cv. Pajares</strain>
    </source>
</reference>
<dbReference type="Pfam" id="PF05634">
    <property type="entry name" value="APO_RNA-bind"/>
    <property type="match status" value="2"/>
</dbReference>
<dbReference type="Pfam" id="PF02298">
    <property type="entry name" value="Cu_bind_like"/>
    <property type="match status" value="1"/>
</dbReference>
<keyword evidence="4" id="KW-0732">Signal</keyword>
<dbReference type="eggNOG" id="ENOG502QPNK">
    <property type="taxonomic scope" value="Eukaryota"/>
</dbReference>
<dbReference type="InterPro" id="IPR008972">
    <property type="entry name" value="Cupredoxin"/>
</dbReference>
<sequence length="642" mass="72358">MVTFWFIEVVCLYPKKPEISSPIYSGREILVGGKSNSWKVDETTLNQWSERTRFKIGDSLLWKYNAENDSVMQVSAKDYERCDRSEPIRGYKDGNTTIELKRSGPYYFISGEEGHCQRGEKLRVIVLSPNHHNKNDSVAPVNGHVSDAAGPAMAMVTNKGSDHGLNGAWTLLFSSPRLRPLSLPYPPPSSNALIQHLSTMSMTYSTVSWSDLPGFSPKTVPFAIQSLPRRQFLSLIPFSSFGFSPSLQGSSIEFRLQFKSKLLLSKERLSLPFVVRSDHPQNADAPKQYNKREKKPFPVPIVDLRRAARERVKKNKDKPRRPFPPPKNGMVVKSLVPLAYKVYNARITLINNLHRLMKVVRVNACGYCNEIHVGPYGHPFKSCKGPTASQRKGLHEWTNSVIEDVIVPLEAYHLFDRLGKRIHHDERFSVPRVPAIVELCIQGGVEIPEFPTKRRRKPIIRIAKSEFVDADETELPDLEPQPPPVPLLTELPVSEITPPSSEEETVSIAEETLQAWEEMRAGAKKLMRLYRVRVCGYCPEVHVGPTGHKAQNCGAFKHQQRNGQHGWQSAVLDDVIPPRYVWHVPDVNGPPMQRELRSFYGQAPAVVEICAQAGATVPEQYRATMRLEVGIPSSVKEAEMVV</sequence>
<keyword evidence="14" id="KW-1185">Reference proteome</keyword>
<evidence type="ECO:0000256" key="6">
    <source>
        <dbReference type="ARBA" id="ARBA00023157"/>
    </source>
</evidence>
<dbReference type="InterPro" id="IPR023342">
    <property type="entry name" value="APO_dom"/>
</dbReference>
<feature type="domain" description="APO" evidence="12">
    <location>
        <begin position="364"/>
        <end position="449"/>
    </location>
</feature>
<evidence type="ECO:0000256" key="7">
    <source>
        <dbReference type="ARBA" id="ARBA00023180"/>
    </source>
</evidence>
<proteinExistence type="inferred from homology"/>
<dbReference type="GO" id="GO:0005886">
    <property type="term" value="C:plasma membrane"/>
    <property type="evidence" value="ECO:0007669"/>
    <property type="project" value="UniProtKB-SubCell"/>
</dbReference>
<keyword evidence="7" id="KW-0325">Glycoprotein</keyword>
<dbReference type="PANTHER" id="PTHR33021:SF519">
    <property type="entry name" value="EARLY NODULIN-LIKE PROTEIN 10"/>
    <property type="match status" value="1"/>
</dbReference>
<evidence type="ECO:0000313" key="14">
    <source>
        <dbReference type="Proteomes" id="UP000029120"/>
    </source>
</evidence>
<keyword evidence="2" id="KW-1003">Cell membrane</keyword>